<feature type="compositionally biased region" description="Basic and acidic residues" evidence="1">
    <location>
        <begin position="311"/>
        <end position="320"/>
    </location>
</feature>
<sequence length="384" mass="43797">MPQDGPHPELSPVPLNMYNTLTFLDCAVKNTSSQFVLNALSEEGMGLHPTSIADYDHCHHIMLSSYQQPVAKFARISWLFDFQNNNGRWKDTVEHILLVKVAHGSTYQFPLRLGIFDYRIKCLTFWFHSEGFSLRLDHAWLSQAIHVFTVLGTPREEWEGYTLFKSGLIFLDLDPDIDDTQLTSHHPWCVDTQIDPLYYLFVLPPPQLPDMTPDVAAWLWAPAESLYYWSLDPTGDSRMPEAQCVALGLPRFCKINNLPFPAHWKAEVYDLVRQWQEAQGFDPTTTDFARSMGYPILEILPQSANRLEDCVKSDEGEHSHSSLPNNSRPKGVHLVSMLVDSKPKPVLGGMEVDECFETSPNTRDASFAQEWLEESSSMDVDMED</sequence>
<feature type="region of interest" description="Disordered" evidence="1">
    <location>
        <begin position="358"/>
        <end position="384"/>
    </location>
</feature>
<comment type="caution">
    <text evidence="2">The sequence shown here is derived from an EMBL/GenBank/DDBJ whole genome shotgun (WGS) entry which is preliminary data.</text>
</comment>
<evidence type="ECO:0000313" key="3">
    <source>
        <dbReference type="Proteomes" id="UP001437256"/>
    </source>
</evidence>
<dbReference type="Proteomes" id="UP001437256">
    <property type="component" value="Unassembled WGS sequence"/>
</dbReference>
<proteinExistence type="predicted"/>
<feature type="region of interest" description="Disordered" evidence="1">
    <location>
        <begin position="311"/>
        <end position="330"/>
    </location>
</feature>
<keyword evidence="3" id="KW-1185">Reference proteome</keyword>
<gene>
    <name evidence="2" type="ORF">AAF712_014323</name>
</gene>
<protein>
    <submittedName>
        <fullName evidence="2">Uncharacterized protein</fullName>
    </submittedName>
</protein>
<dbReference type="EMBL" id="JBBXMP010000260">
    <property type="protein sequence ID" value="KAL0058956.1"/>
    <property type="molecule type" value="Genomic_DNA"/>
</dbReference>
<evidence type="ECO:0000256" key="1">
    <source>
        <dbReference type="SAM" id="MobiDB-lite"/>
    </source>
</evidence>
<reference evidence="2 3" key="1">
    <citation type="submission" date="2024-05" db="EMBL/GenBank/DDBJ databases">
        <title>A draft genome resource for the thread blight pathogen Marasmius tenuissimus strain MS-2.</title>
        <authorList>
            <person name="Yulfo-Soto G.E."/>
            <person name="Baruah I.K."/>
            <person name="Amoako-Attah I."/>
            <person name="Bukari Y."/>
            <person name="Meinhardt L.W."/>
            <person name="Bailey B.A."/>
            <person name="Cohen S.P."/>
        </authorList>
    </citation>
    <scope>NUCLEOTIDE SEQUENCE [LARGE SCALE GENOMIC DNA]</scope>
    <source>
        <strain evidence="2 3">MS-2</strain>
    </source>
</reference>
<name>A0ABR2ZBD0_9AGAR</name>
<evidence type="ECO:0000313" key="2">
    <source>
        <dbReference type="EMBL" id="KAL0058956.1"/>
    </source>
</evidence>
<accession>A0ABR2ZBD0</accession>
<organism evidence="2 3">
    <name type="scientific">Marasmius tenuissimus</name>
    <dbReference type="NCBI Taxonomy" id="585030"/>
    <lineage>
        <taxon>Eukaryota</taxon>
        <taxon>Fungi</taxon>
        <taxon>Dikarya</taxon>
        <taxon>Basidiomycota</taxon>
        <taxon>Agaricomycotina</taxon>
        <taxon>Agaricomycetes</taxon>
        <taxon>Agaricomycetidae</taxon>
        <taxon>Agaricales</taxon>
        <taxon>Marasmiineae</taxon>
        <taxon>Marasmiaceae</taxon>
        <taxon>Marasmius</taxon>
    </lineage>
</organism>